<evidence type="ECO:0000313" key="6">
    <source>
        <dbReference type="EMBL" id="NDW05270.1"/>
    </source>
</evidence>
<sequence>MTMLTGGCQCGAVRFRSEIEAETASICHCRMCQKAFGSFYAPLVHTRAGTLVWTKAEPKRFRSSSYAERGFCPECGTPLTYETASAVSIAIGALDDPSTIRPNAQDGIEAKIPYVDAMPTLPGRATDDDPEMAEAIGKIVNYQHPDAPSPDEA</sequence>
<dbReference type="PROSITE" id="PS51891">
    <property type="entry name" value="CENP_V_GFA"/>
    <property type="match status" value="1"/>
</dbReference>
<dbReference type="Gene3D" id="3.90.1590.10">
    <property type="entry name" value="glutathione-dependent formaldehyde- activating enzyme (gfa)"/>
    <property type="match status" value="1"/>
</dbReference>
<dbReference type="GO" id="GO:0046872">
    <property type="term" value="F:metal ion binding"/>
    <property type="evidence" value="ECO:0007669"/>
    <property type="project" value="UniProtKB-KW"/>
</dbReference>
<dbReference type="PANTHER" id="PTHR33337">
    <property type="entry name" value="GFA DOMAIN-CONTAINING PROTEIN"/>
    <property type="match status" value="1"/>
</dbReference>
<dbReference type="EMBL" id="JAAAMG010000009">
    <property type="protein sequence ID" value="NDW05270.1"/>
    <property type="molecule type" value="Genomic_DNA"/>
</dbReference>
<dbReference type="GO" id="GO:0016846">
    <property type="term" value="F:carbon-sulfur lyase activity"/>
    <property type="evidence" value="ECO:0007669"/>
    <property type="project" value="InterPro"/>
</dbReference>
<dbReference type="Pfam" id="PF04828">
    <property type="entry name" value="GFA"/>
    <property type="match status" value="1"/>
</dbReference>
<accession>A0A6N9T1T9</accession>
<keyword evidence="4" id="KW-0456">Lyase</keyword>
<dbReference type="InterPro" id="IPR006913">
    <property type="entry name" value="CENP-V/GFA"/>
</dbReference>
<proteinExistence type="inferred from homology"/>
<dbReference type="SUPFAM" id="SSF51316">
    <property type="entry name" value="Mss4-like"/>
    <property type="match status" value="1"/>
</dbReference>
<protein>
    <submittedName>
        <fullName evidence="6">GFA family protein</fullName>
    </submittedName>
</protein>
<evidence type="ECO:0000313" key="7">
    <source>
        <dbReference type="Proteomes" id="UP000469011"/>
    </source>
</evidence>
<keyword evidence="7" id="KW-1185">Reference proteome</keyword>
<organism evidence="6 7">
    <name type="scientific">Jiella pacifica</name>
    <dbReference type="NCBI Taxonomy" id="2696469"/>
    <lineage>
        <taxon>Bacteria</taxon>
        <taxon>Pseudomonadati</taxon>
        <taxon>Pseudomonadota</taxon>
        <taxon>Alphaproteobacteria</taxon>
        <taxon>Hyphomicrobiales</taxon>
        <taxon>Aurantimonadaceae</taxon>
        <taxon>Jiella</taxon>
    </lineage>
</organism>
<feature type="domain" description="CENP-V/GFA" evidence="5">
    <location>
        <begin position="4"/>
        <end position="109"/>
    </location>
</feature>
<name>A0A6N9T1T9_9HYPH</name>
<comment type="similarity">
    <text evidence="1">Belongs to the Gfa family.</text>
</comment>
<evidence type="ECO:0000256" key="2">
    <source>
        <dbReference type="ARBA" id="ARBA00022723"/>
    </source>
</evidence>
<reference evidence="6 7" key="1">
    <citation type="submission" date="2020-01" db="EMBL/GenBank/DDBJ databases">
        <title>Jiella pacifica sp. nov.</title>
        <authorList>
            <person name="Xue Z."/>
            <person name="Zhu S."/>
            <person name="Chen J."/>
            <person name="Yang J."/>
        </authorList>
    </citation>
    <scope>NUCLEOTIDE SEQUENCE [LARGE SCALE GENOMIC DNA]</scope>
    <source>
        <strain evidence="6 7">40Bstr34</strain>
    </source>
</reference>
<keyword evidence="3" id="KW-0862">Zinc</keyword>
<evidence type="ECO:0000256" key="4">
    <source>
        <dbReference type="ARBA" id="ARBA00023239"/>
    </source>
</evidence>
<dbReference type="Proteomes" id="UP000469011">
    <property type="component" value="Unassembled WGS sequence"/>
</dbReference>
<comment type="caution">
    <text evidence="6">The sequence shown here is derived from an EMBL/GenBank/DDBJ whole genome shotgun (WGS) entry which is preliminary data.</text>
</comment>
<gene>
    <name evidence="6" type="ORF">GTK09_12620</name>
</gene>
<dbReference type="RefSeq" id="WP_163463528.1">
    <property type="nucleotide sequence ID" value="NZ_JAAAMG010000009.1"/>
</dbReference>
<evidence type="ECO:0000256" key="3">
    <source>
        <dbReference type="ARBA" id="ARBA00022833"/>
    </source>
</evidence>
<dbReference type="AlphaFoldDB" id="A0A6N9T1T9"/>
<dbReference type="PANTHER" id="PTHR33337:SF40">
    <property type="entry name" value="CENP-V_GFA DOMAIN-CONTAINING PROTEIN-RELATED"/>
    <property type="match status" value="1"/>
</dbReference>
<dbReference type="InterPro" id="IPR011057">
    <property type="entry name" value="Mss4-like_sf"/>
</dbReference>
<evidence type="ECO:0000259" key="5">
    <source>
        <dbReference type="PROSITE" id="PS51891"/>
    </source>
</evidence>
<keyword evidence="2" id="KW-0479">Metal-binding</keyword>
<evidence type="ECO:0000256" key="1">
    <source>
        <dbReference type="ARBA" id="ARBA00005495"/>
    </source>
</evidence>